<evidence type="ECO:0000256" key="4">
    <source>
        <dbReference type="SAM" id="Phobius"/>
    </source>
</evidence>
<evidence type="ECO:0000256" key="3">
    <source>
        <dbReference type="ARBA" id="ARBA00023163"/>
    </source>
</evidence>
<feature type="transmembrane region" description="Helical" evidence="4">
    <location>
        <begin position="192"/>
        <end position="213"/>
    </location>
</feature>
<keyword evidence="4" id="KW-0472">Membrane</keyword>
<organism evidence="6 7">
    <name type="scientific">Aquiflexum gelatinilyticum</name>
    <dbReference type="NCBI Taxonomy" id="2961943"/>
    <lineage>
        <taxon>Bacteria</taxon>
        <taxon>Pseudomonadati</taxon>
        <taxon>Bacteroidota</taxon>
        <taxon>Cytophagia</taxon>
        <taxon>Cytophagales</taxon>
        <taxon>Cyclobacteriaceae</taxon>
        <taxon>Aquiflexum</taxon>
    </lineage>
</organism>
<evidence type="ECO:0000259" key="5">
    <source>
        <dbReference type="PROSITE" id="PS01124"/>
    </source>
</evidence>
<feature type="domain" description="HTH araC/xylS-type" evidence="5">
    <location>
        <begin position="282"/>
        <end position="383"/>
    </location>
</feature>
<evidence type="ECO:0000256" key="1">
    <source>
        <dbReference type="ARBA" id="ARBA00023015"/>
    </source>
</evidence>
<evidence type="ECO:0000313" key="7">
    <source>
        <dbReference type="Proteomes" id="UP001142175"/>
    </source>
</evidence>
<keyword evidence="4" id="KW-0812">Transmembrane</keyword>
<dbReference type="EMBL" id="JANSUY010000010">
    <property type="protein sequence ID" value="MCR9015839.1"/>
    <property type="molecule type" value="Genomic_DNA"/>
</dbReference>
<evidence type="ECO:0000313" key="6">
    <source>
        <dbReference type="EMBL" id="MCR9015839.1"/>
    </source>
</evidence>
<name>A0A9X2PA38_9BACT</name>
<dbReference type="SMART" id="SM00342">
    <property type="entry name" value="HTH_ARAC"/>
    <property type="match status" value="1"/>
</dbReference>
<comment type="caution">
    <text evidence="6">The sequence shown here is derived from an EMBL/GenBank/DDBJ whole genome shotgun (WGS) entry which is preliminary data.</text>
</comment>
<gene>
    <name evidence="6" type="ORF">NU887_12390</name>
</gene>
<dbReference type="RefSeq" id="WP_258423702.1">
    <property type="nucleotide sequence ID" value="NZ_JANSUY010000010.1"/>
</dbReference>
<feature type="transmembrane region" description="Helical" evidence="4">
    <location>
        <begin position="12"/>
        <end position="31"/>
    </location>
</feature>
<dbReference type="AlphaFoldDB" id="A0A9X2PA38"/>
<dbReference type="SUPFAM" id="SSF46689">
    <property type="entry name" value="Homeodomain-like"/>
    <property type="match status" value="1"/>
</dbReference>
<proteinExistence type="predicted"/>
<dbReference type="Proteomes" id="UP001142175">
    <property type="component" value="Unassembled WGS sequence"/>
</dbReference>
<feature type="transmembrane region" description="Helical" evidence="4">
    <location>
        <begin position="101"/>
        <end position="120"/>
    </location>
</feature>
<protein>
    <submittedName>
        <fullName evidence="6">AraC family transcriptional regulator</fullName>
    </submittedName>
</protein>
<keyword evidence="7" id="KW-1185">Reference proteome</keyword>
<dbReference type="GO" id="GO:0003700">
    <property type="term" value="F:DNA-binding transcription factor activity"/>
    <property type="evidence" value="ECO:0007669"/>
    <property type="project" value="InterPro"/>
</dbReference>
<dbReference type="InterPro" id="IPR018060">
    <property type="entry name" value="HTH_AraC"/>
</dbReference>
<keyword evidence="1" id="KW-0805">Transcription regulation</keyword>
<evidence type="ECO:0000256" key="2">
    <source>
        <dbReference type="ARBA" id="ARBA00023125"/>
    </source>
</evidence>
<feature type="transmembrane region" description="Helical" evidence="4">
    <location>
        <begin position="152"/>
        <end position="172"/>
    </location>
</feature>
<feature type="transmembrane region" description="Helical" evidence="4">
    <location>
        <begin position="38"/>
        <end position="65"/>
    </location>
</feature>
<keyword evidence="3" id="KW-0804">Transcription</keyword>
<dbReference type="Pfam" id="PF12833">
    <property type="entry name" value="HTH_18"/>
    <property type="match status" value="1"/>
</dbReference>
<dbReference type="PANTHER" id="PTHR43280">
    <property type="entry name" value="ARAC-FAMILY TRANSCRIPTIONAL REGULATOR"/>
    <property type="match status" value="1"/>
</dbReference>
<keyword evidence="2" id="KW-0238">DNA-binding</keyword>
<dbReference type="GO" id="GO:0043565">
    <property type="term" value="F:sequence-specific DNA binding"/>
    <property type="evidence" value="ECO:0007669"/>
    <property type="project" value="InterPro"/>
</dbReference>
<accession>A0A9X2PA38</accession>
<dbReference type="PROSITE" id="PS01124">
    <property type="entry name" value="HTH_ARAC_FAMILY_2"/>
    <property type="match status" value="1"/>
</dbReference>
<feature type="transmembrane region" description="Helical" evidence="4">
    <location>
        <begin position="219"/>
        <end position="240"/>
    </location>
</feature>
<reference evidence="6" key="1">
    <citation type="submission" date="2022-08" db="EMBL/GenBank/DDBJ databases">
        <authorList>
            <person name="Zhang D."/>
        </authorList>
    </citation>
    <scope>NUCLEOTIDE SEQUENCE</scope>
    <source>
        <strain evidence="6">XJ19-11</strain>
    </source>
</reference>
<keyword evidence="4" id="KW-1133">Transmembrane helix</keyword>
<sequence>MEVSLDWKNFFYIFSQFVGFLVGVVLIFFGFRKNRPNILLGFNFLVLTYSSFIIWLITTSYFVYFPQLYRTGNFTGLLYMPMMYLYIRMVVSGKKLQWKDAFHLIIPFVFLVDYWPVLLLDSSEKLALIKSEISNPALFTSFNQSRFFPDGFYTPFRSFVLSIYWILSVYWVRKGSMKIGKEVFSKEWFAWIKVFLVLEFLVFFPFFLLFWTVDPITAFHLVHIAIVLLNLSTAFSLLFFPKILYGLDKDLFFSHLKKQKSKTEILENLSKEKSSEIETKIKVVLEDQKKYLQHSYSIHDLSDDTGIPTYLLTLYINNVLNTSFTDLINKKRIEECCQLMASRKYSHLAIEGFAKLSGFNNRNSFSLAFKKFKDMSPSAYYKTQIN</sequence>
<dbReference type="PANTHER" id="PTHR43280:SF29">
    <property type="entry name" value="ARAC-FAMILY TRANSCRIPTIONAL REGULATOR"/>
    <property type="match status" value="1"/>
</dbReference>
<dbReference type="InterPro" id="IPR009057">
    <property type="entry name" value="Homeodomain-like_sf"/>
</dbReference>
<dbReference type="Gene3D" id="1.10.10.60">
    <property type="entry name" value="Homeodomain-like"/>
    <property type="match status" value="1"/>
</dbReference>
<feature type="transmembrane region" description="Helical" evidence="4">
    <location>
        <begin position="71"/>
        <end position="89"/>
    </location>
</feature>